<gene>
    <name evidence="12" type="ORF">PPYR_13736</name>
</gene>
<dbReference type="InterPro" id="IPR026939">
    <property type="entry name" value="ZNF706/At2g23090_sf"/>
</dbReference>
<dbReference type="SUPFAM" id="SSF57667">
    <property type="entry name" value="beta-beta-alpha zinc fingers"/>
    <property type="match status" value="1"/>
</dbReference>
<evidence type="ECO:0000256" key="8">
    <source>
        <dbReference type="ARBA" id="ARBA00023242"/>
    </source>
</evidence>
<dbReference type="GO" id="GO:0003677">
    <property type="term" value="F:DNA binding"/>
    <property type="evidence" value="ECO:0007669"/>
    <property type="project" value="InterPro"/>
</dbReference>
<sequence length="514" mass="57987">MDAKKKTSKVWQFFTPIDGNFAKCDICKQTLSYKTSVSNLKRHLERKHPTVKFDVVDPVANDNAKVQEAPEETPTTATTAEQTPRHVPKLHSTTTVQQRMTSFIPKKISQLTKKQIGDALLQLFITDFQPFSIVEDKGFRAFVKKLNPNYDLHSRKTISKTLIPFMYEKCKTVTKDVTSGVRKACITTDCWSSRNNDILWRFVATGDSYFSIANSYHIGKSTVCVVIQEVLEVLWNVLSPIVLSEPTDANLKKIAGDYWKIWNMPHCIGSIDGKHIRVTAPAKSGSLFYNYKGFFSVILMGVSDADYNFIYVDIGAYGSISDGGVFSSSTFGQRLSNGTMPLPGRDVLPGRNELMGYFFVGDAAFPLCENLMRPFSGKMLNVLKAVFNYRLSRARRVIENTFGILVARWRIFHRAICASPGTADSIIKATVCLHNFIRRSLPARDRYSPPNYVDNEDVLGRWRQEVEGCSLEPCPRLGSNNASFTTNQMRNNLAKYFLTPAGFKQGQIEYVKRT</sequence>
<dbReference type="PANTHER" id="PTHR46481:SF10">
    <property type="entry name" value="ZINC FINGER BED DOMAIN-CONTAINING PROTEIN 39"/>
    <property type="match status" value="1"/>
</dbReference>
<evidence type="ECO:0000259" key="11">
    <source>
        <dbReference type="PROSITE" id="PS50808"/>
    </source>
</evidence>
<accession>A0A5N4A9W2</accession>
<comment type="cofactor">
    <cofactor evidence="1">
        <name>a divalent metal cation</name>
        <dbReference type="ChEBI" id="CHEBI:60240"/>
    </cofactor>
</comment>
<dbReference type="Gene3D" id="4.10.1050.10">
    <property type="entry name" value="At2g23090-like"/>
    <property type="match status" value="1"/>
</dbReference>
<keyword evidence="4 9" id="KW-0863">Zinc-finger</keyword>
<keyword evidence="3" id="KW-0479">Metal-binding</keyword>
<dbReference type="Pfam" id="PF02892">
    <property type="entry name" value="zf-BED"/>
    <property type="match status" value="1"/>
</dbReference>
<keyword evidence="5" id="KW-0862">Zinc</keyword>
<evidence type="ECO:0000256" key="5">
    <source>
        <dbReference type="ARBA" id="ARBA00022833"/>
    </source>
</evidence>
<evidence type="ECO:0000256" key="10">
    <source>
        <dbReference type="SAM" id="MobiDB-lite"/>
    </source>
</evidence>
<proteinExistence type="predicted"/>
<comment type="subcellular location">
    <subcellularLocation>
        <location evidence="2">Nucleus</location>
    </subcellularLocation>
</comment>
<evidence type="ECO:0000256" key="3">
    <source>
        <dbReference type="ARBA" id="ARBA00022723"/>
    </source>
</evidence>
<dbReference type="AlphaFoldDB" id="A0A5N4A9W2"/>
<evidence type="ECO:0000313" key="12">
    <source>
        <dbReference type="EMBL" id="KAB0794116.1"/>
    </source>
</evidence>
<dbReference type="InterPro" id="IPR036236">
    <property type="entry name" value="Znf_C2H2_sf"/>
</dbReference>
<dbReference type="InterPro" id="IPR027806">
    <property type="entry name" value="HARBI1_dom"/>
</dbReference>
<dbReference type="GO" id="GO:0009791">
    <property type="term" value="P:post-embryonic development"/>
    <property type="evidence" value="ECO:0007669"/>
    <property type="project" value="UniProtKB-ARBA"/>
</dbReference>
<dbReference type="PANTHER" id="PTHR46481">
    <property type="entry name" value="ZINC FINGER BED DOMAIN-CONTAINING PROTEIN 4"/>
    <property type="match status" value="1"/>
</dbReference>
<dbReference type="Pfam" id="PF13359">
    <property type="entry name" value="DDE_Tnp_4"/>
    <property type="match status" value="1"/>
</dbReference>
<keyword evidence="8" id="KW-0539">Nucleus</keyword>
<organism evidence="12 13">
    <name type="scientific">Photinus pyralis</name>
    <name type="common">Common eastern firefly</name>
    <name type="synonym">Lampyris pyralis</name>
    <dbReference type="NCBI Taxonomy" id="7054"/>
    <lineage>
        <taxon>Eukaryota</taxon>
        <taxon>Metazoa</taxon>
        <taxon>Ecdysozoa</taxon>
        <taxon>Arthropoda</taxon>
        <taxon>Hexapoda</taxon>
        <taxon>Insecta</taxon>
        <taxon>Pterygota</taxon>
        <taxon>Neoptera</taxon>
        <taxon>Endopterygota</taxon>
        <taxon>Coleoptera</taxon>
        <taxon>Polyphaga</taxon>
        <taxon>Elateriformia</taxon>
        <taxon>Elateroidea</taxon>
        <taxon>Lampyridae</taxon>
        <taxon>Lampyrinae</taxon>
        <taxon>Photinus</taxon>
    </lineage>
</organism>
<evidence type="ECO:0000256" key="6">
    <source>
        <dbReference type="ARBA" id="ARBA00023015"/>
    </source>
</evidence>
<feature type="region of interest" description="Disordered" evidence="10">
    <location>
        <begin position="65"/>
        <end position="86"/>
    </location>
</feature>
<evidence type="ECO:0000256" key="7">
    <source>
        <dbReference type="ARBA" id="ARBA00023163"/>
    </source>
</evidence>
<dbReference type="InterPro" id="IPR052035">
    <property type="entry name" value="ZnF_BED_domain_contain"/>
</dbReference>
<evidence type="ECO:0000256" key="4">
    <source>
        <dbReference type="ARBA" id="ARBA00022771"/>
    </source>
</evidence>
<reference evidence="12 13" key="1">
    <citation type="journal article" date="2018" name="Elife">
        <title>Firefly genomes illuminate parallel origins of bioluminescence in beetles.</title>
        <authorList>
            <person name="Fallon T.R."/>
            <person name="Lower S.E."/>
            <person name="Chang C.H."/>
            <person name="Bessho-Uehara M."/>
            <person name="Martin G.J."/>
            <person name="Bewick A.J."/>
            <person name="Behringer M."/>
            <person name="Debat H.J."/>
            <person name="Wong I."/>
            <person name="Day J.C."/>
            <person name="Suvorov A."/>
            <person name="Silva C.J."/>
            <person name="Stanger-Hall K.F."/>
            <person name="Hall D.W."/>
            <person name="Schmitz R.J."/>
            <person name="Nelson D.R."/>
            <person name="Lewis S.M."/>
            <person name="Shigenobu S."/>
            <person name="Bybee S.M."/>
            <person name="Larracuente A.M."/>
            <person name="Oba Y."/>
            <person name="Weng J.K."/>
        </authorList>
    </citation>
    <scope>NUCLEOTIDE SEQUENCE [LARGE SCALE GENOMIC DNA]</scope>
    <source>
        <strain evidence="12">1611_PpyrPB1</strain>
        <tissue evidence="12">Whole body</tissue>
    </source>
</reference>
<dbReference type="GO" id="GO:0008270">
    <property type="term" value="F:zinc ion binding"/>
    <property type="evidence" value="ECO:0007669"/>
    <property type="project" value="UniProtKB-KW"/>
</dbReference>
<dbReference type="Gene3D" id="1.10.10.1070">
    <property type="entry name" value="Zinc finger, BED domain-containing"/>
    <property type="match status" value="1"/>
</dbReference>
<dbReference type="SUPFAM" id="SSF140996">
    <property type="entry name" value="Hermes dimerisation domain"/>
    <property type="match status" value="1"/>
</dbReference>
<feature type="compositionally biased region" description="Low complexity" evidence="10">
    <location>
        <begin position="72"/>
        <end position="82"/>
    </location>
</feature>
<evidence type="ECO:0000256" key="1">
    <source>
        <dbReference type="ARBA" id="ARBA00001968"/>
    </source>
</evidence>
<dbReference type="InterPro" id="IPR003656">
    <property type="entry name" value="Znf_BED"/>
</dbReference>
<keyword evidence="13" id="KW-1185">Reference proteome</keyword>
<dbReference type="GO" id="GO:0005634">
    <property type="term" value="C:nucleus"/>
    <property type="evidence" value="ECO:0007669"/>
    <property type="project" value="UniProtKB-SubCell"/>
</dbReference>
<evidence type="ECO:0000256" key="9">
    <source>
        <dbReference type="PROSITE-ProRule" id="PRU00027"/>
    </source>
</evidence>
<feature type="domain" description="BED-type" evidence="11">
    <location>
        <begin position="5"/>
        <end position="55"/>
    </location>
</feature>
<dbReference type="PROSITE" id="PS50808">
    <property type="entry name" value="ZF_BED"/>
    <property type="match status" value="1"/>
</dbReference>
<dbReference type="Proteomes" id="UP000327044">
    <property type="component" value="Unassembled WGS sequence"/>
</dbReference>
<evidence type="ECO:0000256" key="2">
    <source>
        <dbReference type="ARBA" id="ARBA00004123"/>
    </source>
</evidence>
<comment type="caution">
    <text evidence="12">The sequence shown here is derived from an EMBL/GenBank/DDBJ whole genome shotgun (WGS) entry which is preliminary data.</text>
</comment>
<dbReference type="SMART" id="SM00614">
    <property type="entry name" value="ZnF_BED"/>
    <property type="match status" value="1"/>
</dbReference>
<keyword evidence="7" id="KW-0804">Transcription</keyword>
<keyword evidence="6" id="KW-0805">Transcription regulation</keyword>
<protein>
    <recommendedName>
        <fullName evidence="11">BED-type domain-containing protein</fullName>
    </recommendedName>
</protein>
<evidence type="ECO:0000313" key="13">
    <source>
        <dbReference type="Proteomes" id="UP000327044"/>
    </source>
</evidence>
<dbReference type="InParanoid" id="A0A5N4A9W2"/>
<name>A0A5N4A9W2_PHOPY</name>
<dbReference type="EMBL" id="VVIM01000009">
    <property type="protein sequence ID" value="KAB0794116.1"/>
    <property type="molecule type" value="Genomic_DNA"/>
</dbReference>